<dbReference type="GO" id="GO:0006508">
    <property type="term" value="P:proteolysis"/>
    <property type="evidence" value="ECO:0007669"/>
    <property type="project" value="UniProtKB-KW"/>
</dbReference>
<dbReference type="RefSeq" id="WP_379784979.1">
    <property type="nucleotide sequence ID" value="NZ_JBHSMU010000015.1"/>
</dbReference>
<dbReference type="EMBL" id="JBHSMU010000015">
    <property type="protein sequence ID" value="MFC5461524.1"/>
    <property type="molecule type" value="Genomic_DNA"/>
</dbReference>
<gene>
    <name evidence="8" type="ORF">ACFPN5_17070</name>
</gene>
<protein>
    <submittedName>
        <fullName evidence="8">Rhomboid family intramembrane serine protease</fullName>
        <ecNumber evidence="8">3.4.21.105</ecNumber>
    </submittedName>
</protein>
<dbReference type="GO" id="GO:0008233">
    <property type="term" value="F:peptidase activity"/>
    <property type="evidence" value="ECO:0007669"/>
    <property type="project" value="UniProtKB-KW"/>
</dbReference>
<feature type="signal peptide" evidence="6">
    <location>
        <begin position="1"/>
        <end position="19"/>
    </location>
</feature>
<dbReference type="PROSITE" id="PS51257">
    <property type="entry name" value="PROKAR_LIPOPROTEIN"/>
    <property type="match status" value="1"/>
</dbReference>
<keyword evidence="8" id="KW-0645">Protease</keyword>
<dbReference type="Proteomes" id="UP001596050">
    <property type="component" value="Unassembled WGS sequence"/>
</dbReference>
<accession>A0ABW0L6V8</accession>
<evidence type="ECO:0000256" key="1">
    <source>
        <dbReference type="ARBA" id="ARBA00004141"/>
    </source>
</evidence>
<organism evidence="8 9">
    <name type="scientific">Massilia niabensis</name>
    <dbReference type="NCBI Taxonomy" id="544910"/>
    <lineage>
        <taxon>Bacteria</taxon>
        <taxon>Pseudomonadati</taxon>
        <taxon>Pseudomonadota</taxon>
        <taxon>Betaproteobacteria</taxon>
        <taxon>Burkholderiales</taxon>
        <taxon>Oxalobacteraceae</taxon>
        <taxon>Telluria group</taxon>
        <taxon>Massilia</taxon>
    </lineage>
</organism>
<keyword evidence="8" id="KW-0378">Hydrolase</keyword>
<evidence type="ECO:0000256" key="2">
    <source>
        <dbReference type="ARBA" id="ARBA00022692"/>
    </source>
</evidence>
<dbReference type="EC" id="3.4.21.105" evidence="8"/>
<keyword evidence="4 5" id="KW-0472">Membrane</keyword>
<dbReference type="InterPro" id="IPR022764">
    <property type="entry name" value="Peptidase_S54_rhomboid_dom"/>
</dbReference>
<evidence type="ECO:0000313" key="8">
    <source>
        <dbReference type="EMBL" id="MFC5461524.1"/>
    </source>
</evidence>
<evidence type="ECO:0000256" key="4">
    <source>
        <dbReference type="ARBA" id="ARBA00023136"/>
    </source>
</evidence>
<feature type="transmembrane region" description="Helical" evidence="5">
    <location>
        <begin position="50"/>
        <end position="71"/>
    </location>
</feature>
<feature type="domain" description="Peptidase S54 rhomboid" evidence="7">
    <location>
        <begin position="39"/>
        <end position="182"/>
    </location>
</feature>
<dbReference type="Gene3D" id="1.20.1540.10">
    <property type="entry name" value="Rhomboid-like"/>
    <property type="match status" value="1"/>
</dbReference>
<evidence type="ECO:0000256" key="6">
    <source>
        <dbReference type="SAM" id="SignalP"/>
    </source>
</evidence>
<feature type="transmembrane region" description="Helical" evidence="5">
    <location>
        <begin position="80"/>
        <end position="99"/>
    </location>
</feature>
<name>A0ABW0L6V8_9BURK</name>
<evidence type="ECO:0000256" key="5">
    <source>
        <dbReference type="SAM" id="Phobius"/>
    </source>
</evidence>
<keyword evidence="3 5" id="KW-1133">Transmembrane helix</keyword>
<comment type="subcellular location">
    <subcellularLocation>
        <location evidence="1">Membrane</location>
        <topology evidence="1">Multi-pass membrane protein</topology>
    </subcellularLocation>
</comment>
<feature type="transmembrane region" description="Helical" evidence="5">
    <location>
        <begin position="133"/>
        <end position="156"/>
    </location>
</feature>
<feature type="transmembrane region" description="Helical" evidence="5">
    <location>
        <begin position="105"/>
        <end position="124"/>
    </location>
</feature>
<keyword evidence="6" id="KW-0732">Signal</keyword>
<comment type="caution">
    <text evidence="8">The sequence shown here is derived from an EMBL/GenBank/DDBJ whole genome shotgun (WGS) entry which is preliminary data.</text>
</comment>
<dbReference type="InterPro" id="IPR035952">
    <property type="entry name" value="Rhomboid-like_sf"/>
</dbReference>
<proteinExistence type="predicted"/>
<sequence>MRPKPTASAILALACLALACLPETVSASLAWEREAILTGQGWRLWTGHLVHFGLPHALTDALVLLAAGAILEGRIGPARLLGHLALAAPFISLLLLAAMPGLAEYRGASSLAALLAVAAGVAAWPQAGRGQRAILAGAAAFAAACILHALGAGIGLSSLPQGVAVAWQAHPLGAACGLHAGLSARAAISASHT</sequence>
<evidence type="ECO:0000256" key="3">
    <source>
        <dbReference type="ARBA" id="ARBA00022989"/>
    </source>
</evidence>
<evidence type="ECO:0000313" key="9">
    <source>
        <dbReference type="Proteomes" id="UP001596050"/>
    </source>
</evidence>
<dbReference type="SUPFAM" id="SSF144091">
    <property type="entry name" value="Rhomboid-like"/>
    <property type="match status" value="1"/>
</dbReference>
<feature type="chain" id="PRO_5047146663" evidence="6">
    <location>
        <begin position="20"/>
        <end position="193"/>
    </location>
</feature>
<keyword evidence="9" id="KW-1185">Reference proteome</keyword>
<keyword evidence="2 5" id="KW-0812">Transmembrane</keyword>
<evidence type="ECO:0000259" key="7">
    <source>
        <dbReference type="Pfam" id="PF01694"/>
    </source>
</evidence>
<dbReference type="Pfam" id="PF01694">
    <property type="entry name" value="Rhomboid"/>
    <property type="match status" value="1"/>
</dbReference>
<reference evidence="9" key="1">
    <citation type="journal article" date="2019" name="Int. J. Syst. Evol. Microbiol.">
        <title>The Global Catalogue of Microorganisms (GCM) 10K type strain sequencing project: providing services to taxonomists for standard genome sequencing and annotation.</title>
        <authorList>
            <consortium name="The Broad Institute Genomics Platform"/>
            <consortium name="The Broad Institute Genome Sequencing Center for Infectious Disease"/>
            <person name="Wu L."/>
            <person name="Ma J."/>
        </authorList>
    </citation>
    <scope>NUCLEOTIDE SEQUENCE [LARGE SCALE GENOMIC DNA]</scope>
    <source>
        <strain evidence="9">KACC 12649</strain>
    </source>
</reference>